<dbReference type="EMBL" id="LS398110">
    <property type="protein sequence ID" value="SPP92728.1"/>
    <property type="molecule type" value="Genomic_DNA"/>
</dbReference>
<evidence type="ECO:0000313" key="3">
    <source>
        <dbReference type="Proteomes" id="UP000246085"/>
    </source>
</evidence>
<dbReference type="RefSeq" id="WP_122401288.1">
    <property type="nucleotide sequence ID" value="NZ_LS398110.1"/>
</dbReference>
<dbReference type="SMART" id="SM00530">
    <property type="entry name" value="HTH_XRE"/>
    <property type="match status" value="1"/>
</dbReference>
<dbReference type="Pfam" id="PF13560">
    <property type="entry name" value="HTH_31"/>
    <property type="match status" value="1"/>
</dbReference>
<dbReference type="KEGG" id="bvz:BRAD3257_1601"/>
<dbReference type="InterPro" id="IPR010982">
    <property type="entry name" value="Lambda_DNA-bd_dom_sf"/>
</dbReference>
<feature type="domain" description="HTH cro/C1-type" evidence="1">
    <location>
        <begin position="40"/>
        <end position="94"/>
    </location>
</feature>
<dbReference type="PROSITE" id="PS50943">
    <property type="entry name" value="HTH_CROC1"/>
    <property type="match status" value="1"/>
</dbReference>
<dbReference type="Proteomes" id="UP000246085">
    <property type="component" value="Chromosome BRAD3257"/>
</dbReference>
<sequence>MTRFFCSARERLFESKRNLLWQRREKKPPSPFALAVGARLRAARRAAGIKLAQLGEQLEVSGQQIQNYEAGKSRLSDETIVRACEALRIEPNHLLGWNEKIPPKTRPHFIVLGRQRSMIMTTDYDGLFEAGFLMASH</sequence>
<gene>
    <name evidence="2" type="ORF">BRAD3257_1601</name>
</gene>
<dbReference type="InterPro" id="IPR001387">
    <property type="entry name" value="Cro/C1-type_HTH"/>
</dbReference>
<dbReference type="GO" id="GO:0003677">
    <property type="term" value="F:DNA binding"/>
    <property type="evidence" value="ECO:0007669"/>
    <property type="project" value="InterPro"/>
</dbReference>
<protein>
    <recommendedName>
        <fullName evidence="1">HTH cro/C1-type domain-containing protein</fullName>
    </recommendedName>
</protein>
<dbReference type="CDD" id="cd00093">
    <property type="entry name" value="HTH_XRE"/>
    <property type="match status" value="1"/>
</dbReference>
<dbReference type="SUPFAM" id="SSF47413">
    <property type="entry name" value="lambda repressor-like DNA-binding domains"/>
    <property type="match status" value="1"/>
</dbReference>
<accession>A0A2U3PUD8</accession>
<reference evidence="2 3" key="1">
    <citation type="submission" date="2018-03" db="EMBL/GenBank/DDBJ databases">
        <authorList>
            <person name="Gully D."/>
        </authorList>
    </citation>
    <scope>NUCLEOTIDE SEQUENCE [LARGE SCALE GENOMIC DNA]</scope>
    <source>
        <strain evidence="2">ORS3257</strain>
    </source>
</reference>
<dbReference type="Gene3D" id="1.10.260.40">
    <property type="entry name" value="lambda repressor-like DNA-binding domains"/>
    <property type="match status" value="1"/>
</dbReference>
<proteinExistence type="predicted"/>
<dbReference type="AlphaFoldDB" id="A0A2U3PUD8"/>
<evidence type="ECO:0000259" key="1">
    <source>
        <dbReference type="PROSITE" id="PS50943"/>
    </source>
</evidence>
<organism evidence="2 3">
    <name type="scientific">Bradyrhizobium vignae</name>
    <dbReference type="NCBI Taxonomy" id="1549949"/>
    <lineage>
        <taxon>Bacteria</taxon>
        <taxon>Pseudomonadati</taxon>
        <taxon>Pseudomonadota</taxon>
        <taxon>Alphaproteobacteria</taxon>
        <taxon>Hyphomicrobiales</taxon>
        <taxon>Nitrobacteraceae</taxon>
        <taxon>Bradyrhizobium</taxon>
    </lineage>
</organism>
<name>A0A2U3PUD8_9BRAD</name>
<evidence type="ECO:0000313" key="2">
    <source>
        <dbReference type="EMBL" id="SPP92728.1"/>
    </source>
</evidence>